<dbReference type="EMBL" id="JACHIB010000026">
    <property type="protein sequence ID" value="MBB6085426.1"/>
    <property type="molecule type" value="Genomic_DNA"/>
</dbReference>
<comment type="caution">
    <text evidence="2">The sequence shown here is derived from an EMBL/GenBank/DDBJ whole genome shotgun (WGS) entry which is preliminary data.</text>
</comment>
<dbReference type="InterPro" id="IPR010412">
    <property type="entry name" value="DUF1007"/>
</dbReference>
<evidence type="ECO:0000256" key="1">
    <source>
        <dbReference type="SAM" id="SignalP"/>
    </source>
</evidence>
<evidence type="ECO:0000313" key="3">
    <source>
        <dbReference type="Proteomes" id="UP000541136"/>
    </source>
</evidence>
<dbReference type="Pfam" id="PF06226">
    <property type="entry name" value="DUF1007"/>
    <property type="match status" value="1"/>
</dbReference>
<name>A0A7W9TS65_CASDE</name>
<feature type="chain" id="PRO_5030909484" evidence="1">
    <location>
        <begin position="35"/>
        <end position="223"/>
    </location>
</feature>
<proteinExistence type="predicted"/>
<dbReference type="AlphaFoldDB" id="A0A7W9TS65"/>
<feature type="signal peptide" evidence="1">
    <location>
        <begin position="1"/>
        <end position="34"/>
    </location>
</feature>
<organism evidence="2 3">
    <name type="scientific">Castellaniella defragrans</name>
    <name type="common">Alcaligenes defragrans</name>
    <dbReference type="NCBI Taxonomy" id="75697"/>
    <lineage>
        <taxon>Bacteria</taxon>
        <taxon>Pseudomonadati</taxon>
        <taxon>Pseudomonadota</taxon>
        <taxon>Betaproteobacteria</taxon>
        <taxon>Burkholderiales</taxon>
        <taxon>Alcaligenaceae</taxon>
        <taxon>Castellaniella</taxon>
    </lineage>
</organism>
<dbReference type="Proteomes" id="UP000541136">
    <property type="component" value="Unassembled WGS sequence"/>
</dbReference>
<protein>
    <submittedName>
        <fullName evidence="2">ABC-type uncharacterized transport system substrate-binding protein</fullName>
    </submittedName>
</protein>
<reference evidence="2 3" key="1">
    <citation type="submission" date="2020-08" db="EMBL/GenBank/DDBJ databases">
        <title>Genomic Encyclopedia of Type Strains, Phase IV (KMG-IV): sequencing the most valuable type-strain genomes for metagenomic binning, comparative biology and taxonomic classification.</title>
        <authorList>
            <person name="Goeker M."/>
        </authorList>
    </citation>
    <scope>NUCLEOTIDE SEQUENCE [LARGE SCALE GENOMIC DNA]</scope>
    <source>
        <strain evidence="2 3">DSM 12141</strain>
    </source>
</reference>
<dbReference type="PROSITE" id="PS51257">
    <property type="entry name" value="PROKAR_LIPOPROTEIN"/>
    <property type="match status" value="1"/>
</dbReference>
<evidence type="ECO:0000313" key="2">
    <source>
        <dbReference type="EMBL" id="MBB6085426.1"/>
    </source>
</evidence>
<gene>
    <name evidence="2" type="ORF">HNR28_003486</name>
</gene>
<keyword evidence="1" id="KW-0732">Signal</keyword>
<dbReference type="RefSeq" id="WP_052355641.1">
    <property type="nucleotide sequence ID" value="NZ_JACHIB010000026.1"/>
</dbReference>
<sequence>MPTRFLAGRRRPSLAGLFGAACLCLALRPAPAQAHPHAWIDVRSTVVLSPGGAFTAIREQWLFDELYSAAVMDGMAGDSPSGKASAQDFAAMAIENLGPYDYFTKISAGGHAVRLGQATEFTGAMQGGKLLLSFTAPLAEPVDPAARPVSYAIYDPSYFIRMMHRPEQPPAIEGAAGRACRLRVVPPDPSPEDVARAYALDRGAQAEEDLGDLFAERVHIQCE</sequence>
<accession>A0A7W9TS65</accession>